<proteinExistence type="predicted"/>
<comment type="caution">
    <text evidence="1">The sequence shown here is derived from an EMBL/GenBank/DDBJ whole genome shotgun (WGS) entry which is preliminary data.</text>
</comment>
<organism evidence="1 2">
    <name type="scientific">Rhodococcus wratislaviensis</name>
    <name type="common">Tsukamurella wratislaviensis</name>
    <dbReference type="NCBI Taxonomy" id="44752"/>
    <lineage>
        <taxon>Bacteria</taxon>
        <taxon>Bacillati</taxon>
        <taxon>Actinomycetota</taxon>
        <taxon>Actinomycetes</taxon>
        <taxon>Mycobacteriales</taxon>
        <taxon>Nocardiaceae</taxon>
        <taxon>Rhodococcus</taxon>
    </lineage>
</organism>
<gene>
    <name evidence="1" type="ORF">Rhow_001498</name>
</gene>
<protein>
    <submittedName>
        <fullName evidence="1">Uncharacterized protein</fullName>
    </submittedName>
</protein>
<dbReference type="Proteomes" id="UP000287519">
    <property type="component" value="Unassembled WGS sequence"/>
</dbReference>
<dbReference type="EMBL" id="BHYM01000019">
    <property type="protein sequence ID" value="GCE38446.1"/>
    <property type="molecule type" value="Genomic_DNA"/>
</dbReference>
<evidence type="ECO:0000313" key="2">
    <source>
        <dbReference type="Proteomes" id="UP000287519"/>
    </source>
</evidence>
<sequence>MVPATPVVRFRQFTDTATQYLEFVAERSAAKVTTPDAPVVAEGVTVDSGGG</sequence>
<keyword evidence="2" id="KW-1185">Reference proteome</keyword>
<accession>A0A402C4C4</accession>
<name>A0A402C4C4_RHOWR</name>
<dbReference type="AlphaFoldDB" id="A0A402C4C4"/>
<reference evidence="1 2" key="1">
    <citation type="submission" date="2018-11" db="EMBL/GenBank/DDBJ databases">
        <title>Microbial catabolism of amino acid.</title>
        <authorList>
            <person name="Hibi M."/>
            <person name="Ogawa J."/>
        </authorList>
    </citation>
    <scope>NUCLEOTIDE SEQUENCE [LARGE SCALE GENOMIC DNA]</scope>
    <source>
        <strain evidence="1 2">C31-06</strain>
    </source>
</reference>
<evidence type="ECO:0000313" key="1">
    <source>
        <dbReference type="EMBL" id="GCE38446.1"/>
    </source>
</evidence>